<feature type="region of interest" description="Disordered" evidence="1">
    <location>
        <begin position="1"/>
        <end position="20"/>
    </location>
</feature>
<feature type="compositionally biased region" description="Basic residues" evidence="1">
    <location>
        <begin position="1"/>
        <end position="12"/>
    </location>
</feature>
<organism evidence="2 3">
    <name type="scientific">Crotalaria pallida</name>
    <name type="common">Smooth rattlebox</name>
    <name type="synonym">Crotalaria striata</name>
    <dbReference type="NCBI Taxonomy" id="3830"/>
    <lineage>
        <taxon>Eukaryota</taxon>
        <taxon>Viridiplantae</taxon>
        <taxon>Streptophyta</taxon>
        <taxon>Embryophyta</taxon>
        <taxon>Tracheophyta</taxon>
        <taxon>Spermatophyta</taxon>
        <taxon>Magnoliopsida</taxon>
        <taxon>eudicotyledons</taxon>
        <taxon>Gunneridae</taxon>
        <taxon>Pentapetalae</taxon>
        <taxon>rosids</taxon>
        <taxon>fabids</taxon>
        <taxon>Fabales</taxon>
        <taxon>Fabaceae</taxon>
        <taxon>Papilionoideae</taxon>
        <taxon>50 kb inversion clade</taxon>
        <taxon>genistoids sensu lato</taxon>
        <taxon>core genistoids</taxon>
        <taxon>Crotalarieae</taxon>
        <taxon>Crotalaria</taxon>
    </lineage>
</organism>
<sequence>MGEPHHHRRNRRRIDSSQRRSNSRWFFSLPVLAVTLSGGDGDGGWSFRGGGDGDEEVAPVMGKAEESQVMGYCGVWGMVFLKEELIGSYQTKQGYLDHFCLGKLVSGDLAQLLSSQSAL</sequence>
<reference evidence="2 3" key="1">
    <citation type="submission" date="2024-01" db="EMBL/GenBank/DDBJ databases">
        <title>The genomes of 5 underutilized Papilionoideae crops provide insights into root nodulation and disease resistanc.</title>
        <authorList>
            <person name="Yuan L."/>
        </authorList>
    </citation>
    <scope>NUCLEOTIDE SEQUENCE [LARGE SCALE GENOMIC DNA]</scope>
    <source>
        <strain evidence="2">ZHUSHIDOU_FW_LH</strain>
        <tissue evidence="2">Leaf</tissue>
    </source>
</reference>
<evidence type="ECO:0000313" key="3">
    <source>
        <dbReference type="Proteomes" id="UP001372338"/>
    </source>
</evidence>
<evidence type="ECO:0000256" key="1">
    <source>
        <dbReference type="SAM" id="MobiDB-lite"/>
    </source>
</evidence>
<gene>
    <name evidence="2" type="ORF">RIF29_31115</name>
</gene>
<keyword evidence="3" id="KW-1185">Reference proteome</keyword>
<proteinExistence type="predicted"/>
<dbReference type="AlphaFoldDB" id="A0AAN9EGV7"/>
<protein>
    <submittedName>
        <fullName evidence="2">Uncharacterized protein</fullName>
    </submittedName>
</protein>
<comment type="caution">
    <text evidence="2">The sequence shown here is derived from an EMBL/GenBank/DDBJ whole genome shotgun (WGS) entry which is preliminary data.</text>
</comment>
<dbReference type="Proteomes" id="UP001372338">
    <property type="component" value="Unassembled WGS sequence"/>
</dbReference>
<evidence type="ECO:0000313" key="2">
    <source>
        <dbReference type="EMBL" id="KAK7257267.1"/>
    </source>
</evidence>
<name>A0AAN9EGV7_CROPI</name>
<accession>A0AAN9EGV7</accession>
<dbReference type="EMBL" id="JAYWIO010000006">
    <property type="protein sequence ID" value="KAK7257267.1"/>
    <property type="molecule type" value="Genomic_DNA"/>
</dbReference>